<dbReference type="SUPFAM" id="SSF46785">
    <property type="entry name" value="Winged helix' DNA-binding domain"/>
    <property type="match status" value="1"/>
</dbReference>
<keyword evidence="8" id="KW-1185">Reference proteome</keyword>
<dbReference type="Pfam" id="PF05158">
    <property type="entry name" value="RNA_pol_Rpc34"/>
    <property type="match status" value="1"/>
</dbReference>
<gene>
    <name evidence="7" type="ORF">RRF57_006125</name>
</gene>
<dbReference type="PANTHER" id="PTHR12780">
    <property type="entry name" value="RNA POLYMERASE III DNA DIRECTED , 39KD SUBUNIT-RELATED"/>
    <property type="match status" value="1"/>
</dbReference>
<dbReference type="Proteomes" id="UP001305414">
    <property type="component" value="Unassembled WGS sequence"/>
</dbReference>
<dbReference type="InterPro" id="IPR036388">
    <property type="entry name" value="WH-like_DNA-bd_sf"/>
</dbReference>
<keyword evidence="5 6" id="KW-0539">Nucleus</keyword>
<evidence type="ECO:0000313" key="8">
    <source>
        <dbReference type="Proteomes" id="UP001305414"/>
    </source>
</evidence>
<dbReference type="PIRSF" id="PIRSF028763">
    <property type="entry name" value="RNA_pol_Rpc34"/>
    <property type="match status" value="1"/>
</dbReference>
<dbReference type="InterPro" id="IPR016049">
    <property type="entry name" value="RNA_pol_Rpc34-like"/>
</dbReference>
<evidence type="ECO:0000256" key="6">
    <source>
        <dbReference type="PIRNR" id="PIRNR028763"/>
    </source>
</evidence>
<evidence type="ECO:0000256" key="3">
    <source>
        <dbReference type="ARBA" id="ARBA00022478"/>
    </source>
</evidence>
<dbReference type="Gene3D" id="1.10.10.10">
    <property type="entry name" value="Winged helix-like DNA-binding domain superfamily/Winged helix DNA-binding domain"/>
    <property type="match status" value="1"/>
</dbReference>
<comment type="similarity">
    <text evidence="2 6">Belongs to the eukaryotic RPC34/RPC39 RNA polymerase subunit family.</text>
</comment>
<name>A0AAN7YYB8_9PEZI</name>
<comment type="function">
    <text evidence="6">DNA-dependent RNA polymerase catalyzes the transcription of DNA into RNA using the four ribonucleoside triphosphates as substrates. Specific peripheric component of RNA polymerase III which synthesizes small RNAs, such as 5S rRNA and tRNAs.</text>
</comment>
<evidence type="ECO:0000313" key="7">
    <source>
        <dbReference type="EMBL" id="KAK5630410.1"/>
    </source>
</evidence>
<sequence length="379" mass="42343">MLEKSAGMDEETAALKTQLYAACEEACSSDPDRLFTQEDLTALDIIPPKDLKKLLQLIQILTNERLFAPVHLHSGLAWRLRPEAEAAKYKQLTSHDQVLVYEIIDAAGAEGAWQQDIKRRLNVQDNALRKALKELETKRLVVQFTTVENTTKKMWIKANIKPSSRATGGPWYTDQFLDEAFIEALQSVVMSFIKNRGSYLSKGERGARSVSPVLPKKGIINGATSEAAMKSKKRTADAISKDDAPVAPASRYRKTIRLPLPAGYMEYPTTEEITAGIQAAEVAKGQPLKQEHVQELIDILVWDNRVEEIRMGNRVGYRATRISKQNPSLYSKPGDEDFWEPRSNGLTTVPCGKCPVFDLCEEGGPVWAGGCEYFDQWLA</sequence>
<dbReference type="EMBL" id="JAWHQM010000016">
    <property type="protein sequence ID" value="KAK5630410.1"/>
    <property type="molecule type" value="Genomic_DNA"/>
</dbReference>
<protein>
    <recommendedName>
        <fullName evidence="6">DNA-directed RNA polymerase III subunit RPC6</fullName>
        <shortName evidence="6">RNA polymerase III subunit C6</shortName>
    </recommendedName>
</protein>
<comment type="caution">
    <text evidence="7">The sequence shown here is derived from an EMBL/GenBank/DDBJ whole genome shotgun (WGS) entry which is preliminary data.</text>
</comment>
<keyword evidence="3 6" id="KW-0240">DNA-directed RNA polymerase</keyword>
<dbReference type="GO" id="GO:0005666">
    <property type="term" value="C:RNA polymerase III complex"/>
    <property type="evidence" value="ECO:0007669"/>
    <property type="project" value="UniProtKB-UniRule"/>
</dbReference>
<keyword evidence="4 6" id="KW-0804">Transcription</keyword>
<dbReference type="InterPro" id="IPR036390">
    <property type="entry name" value="WH_DNA-bd_sf"/>
</dbReference>
<reference evidence="7 8" key="1">
    <citation type="submission" date="2023-10" db="EMBL/GenBank/DDBJ databases">
        <title>Draft genome sequence of Xylaria bambusicola isolate GMP-LS, the root and basal stem rot pathogen of sugarcane in Indonesia.</title>
        <authorList>
            <person name="Selvaraj P."/>
            <person name="Muralishankar V."/>
            <person name="Muruganantham S."/>
            <person name="Sp S."/>
            <person name="Haryani S."/>
            <person name="Lau K.J.X."/>
            <person name="Naqvi N.I."/>
        </authorList>
    </citation>
    <scope>NUCLEOTIDE SEQUENCE [LARGE SCALE GENOMIC DNA]</scope>
    <source>
        <strain evidence="7">GMP-LS</strain>
    </source>
</reference>
<evidence type="ECO:0000256" key="4">
    <source>
        <dbReference type="ARBA" id="ARBA00023163"/>
    </source>
</evidence>
<proteinExistence type="inferred from homology"/>
<evidence type="ECO:0000256" key="2">
    <source>
        <dbReference type="ARBA" id="ARBA00011038"/>
    </source>
</evidence>
<dbReference type="GO" id="GO:0006383">
    <property type="term" value="P:transcription by RNA polymerase III"/>
    <property type="evidence" value="ECO:0007669"/>
    <property type="project" value="UniProtKB-UniRule"/>
</dbReference>
<organism evidence="7 8">
    <name type="scientific">Xylaria bambusicola</name>
    <dbReference type="NCBI Taxonomy" id="326684"/>
    <lineage>
        <taxon>Eukaryota</taxon>
        <taxon>Fungi</taxon>
        <taxon>Dikarya</taxon>
        <taxon>Ascomycota</taxon>
        <taxon>Pezizomycotina</taxon>
        <taxon>Sordariomycetes</taxon>
        <taxon>Xylariomycetidae</taxon>
        <taxon>Xylariales</taxon>
        <taxon>Xylariaceae</taxon>
        <taxon>Xylaria</taxon>
    </lineage>
</organism>
<dbReference type="AlphaFoldDB" id="A0AAN7YYB8"/>
<evidence type="ECO:0000256" key="1">
    <source>
        <dbReference type="ARBA" id="ARBA00004123"/>
    </source>
</evidence>
<dbReference type="InterPro" id="IPR007832">
    <property type="entry name" value="RNA_pol_Rpc34"/>
</dbReference>
<comment type="subcellular location">
    <subcellularLocation>
        <location evidence="1 6">Nucleus</location>
    </subcellularLocation>
</comment>
<accession>A0AAN7YYB8</accession>
<evidence type="ECO:0000256" key="5">
    <source>
        <dbReference type="ARBA" id="ARBA00023242"/>
    </source>
</evidence>